<dbReference type="InterPro" id="IPR011989">
    <property type="entry name" value="ARM-like"/>
</dbReference>
<dbReference type="STRING" id="984485.A0A1E4RPT0"/>
<dbReference type="GO" id="GO:0034511">
    <property type="term" value="F:U3 snoRNA binding"/>
    <property type="evidence" value="ECO:0007669"/>
    <property type="project" value="EnsemblFungi"/>
</dbReference>
<dbReference type="InterPro" id="IPR056473">
    <property type="entry name" value="HEAT_Utp10/HEAT1"/>
</dbReference>
<comment type="subcellular location">
    <subcellularLocation>
        <location evidence="1 9">Nucleus</location>
        <location evidence="1 9">Nucleolus</location>
    </subcellularLocation>
</comment>
<dbReference type="EMBL" id="KV454538">
    <property type="protein sequence ID" value="ODV69279.1"/>
    <property type="molecule type" value="Genomic_DNA"/>
</dbReference>
<dbReference type="GO" id="GO:0045943">
    <property type="term" value="P:positive regulation of transcription by RNA polymerase I"/>
    <property type="evidence" value="ECO:0007669"/>
    <property type="project" value="EnsemblFungi"/>
</dbReference>
<dbReference type="GO" id="GO:0000447">
    <property type="term" value="P:endonucleolytic cleavage in ITS1 to separate SSU-rRNA from 5.8S rRNA and LSU-rRNA from tricistronic rRNA transcript (SSU-rRNA, 5.8S rRNA, LSU-rRNA)"/>
    <property type="evidence" value="ECO:0007669"/>
    <property type="project" value="EnsemblFungi"/>
</dbReference>
<comment type="similarity">
    <text evidence="2 9">Belongs to the HEATR1/UTP10 family.</text>
</comment>
<evidence type="ECO:0000256" key="3">
    <source>
        <dbReference type="ARBA" id="ARBA00015399"/>
    </source>
</evidence>
<accession>A0A1E4RPT0</accession>
<dbReference type="PROSITE" id="PS50077">
    <property type="entry name" value="HEAT_REPEAT"/>
    <property type="match status" value="1"/>
</dbReference>
<evidence type="ECO:0000256" key="6">
    <source>
        <dbReference type="ARBA" id="ARBA00023242"/>
    </source>
</evidence>
<dbReference type="InterPro" id="IPR022125">
    <property type="entry name" value="U3snoRNP10_N"/>
</dbReference>
<keyword evidence="6 9" id="KW-0539">Nucleus</keyword>
<keyword evidence="5 9" id="KW-0698">rRNA processing</keyword>
<dbReference type="SMART" id="SM01036">
    <property type="entry name" value="BP28CT"/>
    <property type="match status" value="1"/>
</dbReference>
<evidence type="ECO:0000256" key="7">
    <source>
        <dbReference type="ARBA" id="ARBA00023274"/>
    </source>
</evidence>
<evidence type="ECO:0000256" key="4">
    <source>
        <dbReference type="ARBA" id="ARBA00022517"/>
    </source>
</evidence>
<dbReference type="Pfam" id="PF12397">
    <property type="entry name" value="U3snoRNP10"/>
    <property type="match status" value="1"/>
</dbReference>
<dbReference type="Pfam" id="PF08146">
    <property type="entry name" value="BP28CT"/>
    <property type="match status" value="1"/>
</dbReference>
<keyword evidence="12" id="KW-1185">Reference proteome</keyword>
<evidence type="ECO:0000256" key="2">
    <source>
        <dbReference type="ARBA" id="ARBA00010559"/>
    </source>
</evidence>
<dbReference type="Pfam" id="PF23243">
    <property type="entry name" value="HEAT_HEATR1"/>
    <property type="match status" value="1"/>
</dbReference>
<dbReference type="InterPro" id="IPR012954">
    <property type="entry name" value="BP28_C_dom"/>
</dbReference>
<dbReference type="SUPFAM" id="SSF48371">
    <property type="entry name" value="ARM repeat"/>
    <property type="match status" value="2"/>
</dbReference>
<evidence type="ECO:0000256" key="8">
    <source>
        <dbReference type="PROSITE-ProRule" id="PRU00103"/>
    </source>
</evidence>
<dbReference type="PANTHER" id="PTHR13457:SF1">
    <property type="entry name" value="HEAT REPEAT-CONTAINING PROTEIN 1"/>
    <property type="match status" value="1"/>
</dbReference>
<protein>
    <recommendedName>
        <fullName evidence="3 9">U3 small nucleolar RNA-associated protein 10</fullName>
    </recommendedName>
</protein>
<dbReference type="OrthoDB" id="31183at2759"/>
<gene>
    <name evidence="11" type="ORF">HYPBUDRAFT_103329</name>
</gene>
<dbReference type="Gene3D" id="1.25.10.10">
    <property type="entry name" value="Leucine-rich Repeat Variant"/>
    <property type="match status" value="1"/>
</dbReference>
<dbReference type="GeneID" id="30992803"/>
<dbReference type="GO" id="GO:0030688">
    <property type="term" value="C:preribosome, small subunit precursor"/>
    <property type="evidence" value="ECO:0007669"/>
    <property type="project" value="EnsemblFungi"/>
</dbReference>
<proteinExistence type="inferred from homology"/>
<feature type="domain" description="BP28 C-terminal" evidence="10">
    <location>
        <begin position="1583"/>
        <end position="1733"/>
    </location>
</feature>
<dbReference type="RefSeq" id="XP_020078346.1">
    <property type="nucleotide sequence ID" value="XM_020218253.1"/>
</dbReference>
<evidence type="ECO:0000256" key="5">
    <source>
        <dbReference type="ARBA" id="ARBA00022552"/>
    </source>
</evidence>
<dbReference type="GO" id="GO:0000472">
    <property type="term" value="P:endonucleolytic cleavage to generate mature 5'-end of SSU-rRNA from (SSU-rRNA, 5.8S rRNA, LSU-rRNA)"/>
    <property type="evidence" value="ECO:0007669"/>
    <property type="project" value="EnsemblFungi"/>
</dbReference>
<evidence type="ECO:0000313" key="12">
    <source>
        <dbReference type="Proteomes" id="UP000095085"/>
    </source>
</evidence>
<feature type="repeat" description="HEAT" evidence="8">
    <location>
        <begin position="1827"/>
        <end position="1865"/>
    </location>
</feature>
<dbReference type="GO" id="GO:0000480">
    <property type="term" value="P:endonucleolytic cleavage in 5'-ETS of tricistronic rRNA transcript (SSU-rRNA, 5.8S rRNA, LSU-rRNA)"/>
    <property type="evidence" value="ECO:0007669"/>
    <property type="project" value="EnsemblFungi"/>
</dbReference>
<dbReference type="PANTHER" id="PTHR13457">
    <property type="entry name" value="BAP28"/>
    <property type="match status" value="1"/>
</dbReference>
<evidence type="ECO:0000256" key="9">
    <source>
        <dbReference type="RuleBase" id="RU367065"/>
    </source>
</evidence>
<evidence type="ECO:0000256" key="1">
    <source>
        <dbReference type="ARBA" id="ARBA00004604"/>
    </source>
</evidence>
<keyword evidence="7 9" id="KW-0687">Ribonucleoprotein</keyword>
<sequence>MSSLSQQLKVISDKTASVALDRKTRSKIHSKSLIFDPKTASTQDYDYLYDIGLEGLNELIDLDSRFNHFQNSLFSETSINFDRNVQTKEILDTLNKNVEAFLNVVAPYYSLAPTLKAIEWLVRRFYINIHNAETLLLSSLTYYQQPVFVKILHVIPKSSFPRIFEWVLGYKDLMKNPPNNSILKSFHNDQEFYKLYLFYLIEQLKNKTVFNQQLVFFLSNTIQLLASYNKELPKLNESYLPTVLEVVGTMLLPSKEKISKNSSANDVKLTAYSVISVLGSIIPLTAQLIESFTDSILQDPRSFNGLEKQSLIVLGQLWNFYNQDNNLGSKISCFDRLSPSQLLEKESLIKSLFAENYKLNKFFIYYFLSQINDNENEEAYHKIFEISKFVNLDDSSIHFNKFTSKLLQLAESRKDETTRNGCISIFESLIKNNKDSFNNLLELEKKSIGDLEMILMYNLNGQETHDADIEFADEEDEVDQVSDQILNSSRVDLSSLKTKTKSFFDSSTSKEFTKLSQAYIQALYDTEQLFKVKVAAIRRFGNIVFHGNKEVLVSFILRLSLTPAIPYATRVISLKALKPILSEIKDIFFYLLVPVLILGFYDTEKTIRSLFFKIAEFVHNDTRDRSKSKGKITLFMEDQIYGSTPVGKRSIITPQDAHSMLKQLFKEGKSNLSDSVLDRERLIFTLFEVLFNKKVGKILLKTFIMNQWSLSFWPIAFKSKIWSIISYENNISGFSKKGTSDRFFFLESDISNYVDQRPHLLEEAKLAKVEFFDDVEGPLVNMVGGKSSNENNVNKEIDWLIKALGCNYQNLQIAANERIIKIFPSLKAVDSKVKVCNELIDLLVNETDDELFIDPLETLQSFEFDHDSVIAVLSNVQIVTQVPEQGVAKRRRRSSNSTKQNMARNDISNMASIHLRKLTIALDVLENNLRNKVNDIAQPDLLQDLFRILTDLDYLGNDGNLPVLYAQETLALCMLLSIVTMKKNSKTQNFKFDSNSVRSDLIVNSIRLSSSPQVQNRFLLVIAELAALAPEIILHSVMPIFTFMGAHTIRQDDEFSSSALQQTIAKVIPALASSGSSSLSNEIEFLLTSFVTAFQHIPRHRRVKLFVSLTRTLGYANSLHIIIFLIGQQYNMNNSKGKMTECNALLEFTTSLLKSFKAKEILESFAKFYELWNELPNNELESNSEQFNKLSSRSIFGNSIVSSSSEELIELKAQLLRFINQVLNVDQELNQVSSSIKLKVSLTLIDTQSSKDDKNDILSNFSQITSLILSSLESFANLEKSEFDSIQTNLYDLLSSYLNLLPLNYFVDSIIISLQEVNSPISIRVARNFAILAGTKFESELNSNSIDENIQQVVSTKLLPVLINGVETVDHVELVQSYLDTFAIIVNKFGVITTQMTNSDNTKVLINSLKIIVTEKGLLNEQPEVIISSINAISSIINVLGIKTIGLFPKVLPPALKIWERTIKTNSSEAESDSDSETEEENESNKLIQASILALISCLVKKMPGFIIGSLEKILSTVLYSDLIENSIRSSILDLIVEHVEKSQLMKSLCNLSLTGEFYQQANASDLGLYLNVLQNTINKIDKKSASGQSTLFMNWLIKSFEFRNDIGEEKYNVNTIARLESSFHECGITYVMKLNDKTFRPLFANLVRWAINGEGSLSNKNTEVTRLLAFFKFFNKLQENLKSIITSYFSYLLDGTSNILNRFCNRDIEEINLRRLILNSLTSSFKYDQEDYWSQQLRFESVMEPLIGQLQNIEENIGKYLVKAITSFIINVSSDEYNEKLVYGLIKYITNESEENNSNTKIWTIRTLKSIFQKMGEQWLSYLPTFIPYIAELLEDDDESVEMEVRSGLVRVIENVLGEPLDRYLD</sequence>
<dbReference type="GO" id="GO:0033553">
    <property type="term" value="C:rDNA heterochromatin"/>
    <property type="evidence" value="ECO:0007669"/>
    <property type="project" value="EnsemblFungi"/>
</dbReference>
<dbReference type="GO" id="GO:0034455">
    <property type="term" value="C:t-UTP complex"/>
    <property type="evidence" value="ECO:0007669"/>
    <property type="project" value="EnsemblFungi"/>
</dbReference>
<dbReference type="GO" id="GO:0030686">
    <property type="term" value="C:90S preribosome"/>
    <property type="evidence" value="ECO:0007669"/>
    <property type="project" value="EnsemblFungi"/>
</dbReference>
<dbReference type="GO" id="GO:0032040">
    <property type="term" value="C:small-subunit processome"/>
    <property type="evidence" value="ECO:0007669"/>
    <property type="project" value="EnsemblFungi"/>
</dbReference>
<organism evidence="11 12">
    <name type="scientific">Hyphopichia burtonii NRRL Y-1933</name>
    <dbReference type="NCBI Taxonomy" id="984485"/>
    <lineage>
        <taxon>Eukaryota</taxon>
        <taxon>Fungi</taxon>
        <taxon>Dikarya</taxon>
        <taxon>Ascomycota</taxon>
        <taxon>Saccharomycotina</taxon>
        <taxon>Pichiomycetes</taxon>
        <taxon>Debaryomycetaceae</taxon>
        <taxon>Hyphopichia</taxon>
    </lineage>
</organism>
<name>A0A1E4RPT0_9ASCO</name>
<evidence type="ECO:0000259" key="10">
    <source>
        <dbReference type="SMART" id="SM01036"/>
    </source>
</evidence>
<comment type="function">
    <text evidence="9">Involved in nucleolar processing of pre-18S ribosomal RNA.</text>
</comment>
<keyword evidence="4 9" id="KW-0690">Ribosome biogenesis</keyword>
<dbReference type="InterPro" id="IPR040191">
    <property type="entry name" value="UTP10"/>
</dbReference>
<evidence type="ECO:0000313" key="11">
    <source>
        <dbReference type="EMBL" id="ODV69279.1"/>
    </source>
</evidence>
<comment type="subunit">
    <text evidence="9">Component of the ribosomal small subunit (SSU) processome.</text>
</comment>
<dbReference type="Proteomes" id="UP000095085">
    <property type="component" value="Unassembled WGS sequence"/>
</dbReference>
<dbReference type="InterPro" id="IPR016024">
    <property type="entry name" value="ARM-type_fold"/>
</dbReference>
<reference evidence="12" key="1">
    <citation type="submission" date="2016-05" db="EMBL/GenBank/DDBJ databases">
        <title>Comparative genomics of biotechnologically important yeasts.</title>
        <authorList>
            <consortium name="DOE Joint Genome Institute"/>
            <person name="Riley R."/>
            <person name="Haridas S."/>
            <person name="Wolfe K.H."/>
            <person name="Lopes M.R."/>
            <person name="Hittinger C.T."/>
            <person name="Goker M."/>
            <person name="Salamov A."/>
            <person name="Wisecaver J."/>
            <person name="Long T.M."/>
            <person name="Aerts A.L."/>
            <person name="Barry K."/>
            <person name="Choi C."/>
            <person name="Clum A."/>
            <person name="Coughlan A.Y."/>
            <person name="Deshpande S."/>
            <person name="Douglass A.P."/>
            <person name="Hanson S.J."/>
            <person name="Klenk H.-P."/>
            <person name="Labutti K."/>
            <person name="Lapidus A."/>
            <person name="Lindquist E."/>
            <person name="Lipzen A."/>
            <person name="Meier-Kolthoff J.P."/>
            <person name="Ohm R.A."/>
            <person name="Otillar R.P."/>
            <person name="Pangilinan J."/>
            <person name="Peng Y."/>
            <person name="Rokas A."/>
            <person name="Rosa C.A."/>
            <person name="Scheuner C."/>
            <person name="Sibirny A.A."/>
            <person name="Slot J.C."/>
            <person name="Stielow J.B."/>
            <person name="Sun H."/>
            <person name="Kurtzman C.P."/>
            <person name="Blackwell M."/>
            <person name="Grigoriev I.V."/>
            <person name="Jeffries T.W."/>
        </authorList>
    </citation>
    <scope>NUCLEOTIDE SEQUENCE [LARGE SCALE GENOMIC DNA]</scope>
    <source>
        <strain evidence="12">NRRL Y-1933</strain>
    </source>
</reference>
<dbReference type="InterPro" id="IPR021133">
    <property type="entry name" value="HEAT_type_2"/>
</dbReference>